<keyword evidence="2" id="KW-1185">Reference proteome</keyword>
<dbReference type="RefSeq" id="XP_012202289.1">
    <property type="nucleotide sequence ID" value="XM_012346899.1"/>
</dbReference>
<dbReference type="VEuPathDB" id="FungiDB:SPRG_07621"/>
<accession>A0A067CCJ0</accession>
<protein>
    <submittedName>
        <fullName evidence="1">Uncharacterized protein</fullName>
    </submittedName>
</protein>
<organism evidence="1 2">
    <name type="scientific">Saprolegnia parasitica (strain CBS 223.65)</name>
    <dbReference type="NCBI Taxonomy" id="695850"/>
    <lineage>
        <taxon>Eukaryota</taxon>
        <taxon>Sar</taxon>
        <taxon>Stramenopiles</taxon>
        <taxon>Oomycota</taxon>
        <taxon>Saprolegniomycetes</taxon>
        <taxon>Saprolegniales</taxon>
        <taxon>Saprolegniaceae</taxon>
        <taxon>Saprolegnia</taxon>
    </lineage>
</organism>
<dbReference type="KEGG" id="spar:SPRG_07621"/>
<sequence length="187" mass="21123">MATWGGVNSRFVIAYERALQETTTGQAFLSQVSQARNTTTISDELLYWRQYNLDRFQLQWQNRWQPGITETILLENAIGLRELVTIKNFAQGAGPWTTNLLFWIPLNDLTLAKYMNRSMVRGSSRFFGANISASLPAKDLEVVQGVTPVAGQFFNQSALFRQTIGPFQTVDVFYRKAPSALTAANKF</sequence>
<reference evidence="1 2" key="1">
    <citation type="journal article" date="2013" name="PLoS Genet.">
        <title>Distinctive expansion of potential virulence genes in the genome of the oomycete fish pathogen Saprolegnia parasitica.</title>
        <authorList>
            <person name="Jiang R.H."/>
            <person name="de Bruijn I."/>
            <person name="Haas B.J."/>
            <person name="Belmonte R."/>
            <person name="Lobach L."/>
            <person name="Christie J."/>
            <person name="van den Ackerveken G."/>
            <person name="Bottin A."/>
            <person name="Bulone V."/>
            <person name="Diaz-Moreno S.M."/>
            <person name="Dumas B."/>
            <person name="Fan L."/>
            <person name="Gaulin E."/>
            <person name="Govers F."/>
            <person name="Grenville-Briggs L.J."/>
            <person name="Horner N.R."/>
            <person name="Levin J.Z."/>
            <person name="Mammella M."/>
            <person name="Meijer H.J."/>
            <person name="Morris P."/>
            <person name="Nusbaum C."/>
            <person name="Oome S."/>
            <person name="Phillips A.J."/>
            <person name="van Rooyen D."/>
            <person name="Rzeszutek E."/>
            <person name="Saraiva M."/>
            <person name="Secombes C.J."/>
            <person name="Seidl M.F."/>
            <person name="Snel B."/>
            <person name="Stassen J.H."/>
            <person name="Sykes S."/>
            <person name="Tripathy S."/>
            <person name="van den Berg H."/>
            <person name="Vega-Arreguin J.C."/>
            <person name="Wawra S."/>
            <person name="Young S.K."/>
            <person name="Zeng Q."/>
            <person name="Dieguez-Uribeondo J."/>
            <person name="Russ C."/>
            <person name="Tyler B.M."/>
            <person name="van West P."/>
        </authorList>
    </citation>
    <scope>NUCLEOTIDE SEQUENCE [LARGE SCALE GENOMIC DNA]</scope>
    <source>
        <strain evidence="1 2">CBS 223.65</strain>
    </source>
</reference>
<dbReference type="Proteomes" id="UP000030745">
    <property type="component" value="Unassembled WGS sequence"/>
</dbReference>
<proteinExistence type="predicted"/>
<gene>
    <name evidence="1" type="ORF">SPRG_07621</name>
</gene>
<evidence type="ECO:0000313" key="2">
    <source>
        <dbReference type="Proteomes" id="UP000030745"/>
    </source>
</evidence>
<dbReference type="OrthoDB" id="10407947at2759"/>
<dbReference type="AlphaFoldDB" id="A0A067CCJ0"/>
<dbReference type="GeneID" id="24129877"/>
<evidence type="ECO:0000313" key="1">
    <source>
        <dbReference type="EMBL" id="KDO26905.1"/>
    </source>
</evidence>
<name>A0A067CCJ0_SAPPC</name>
<dbReference type="EMBL" id="KK583220">
    <property type="protein sequence ID" value="KDO26905.1"/>
    <property type="molecule type" value="Genomic_DNA"/>
</dbReference>